<sequence length="130" mass="15043">MIFEERLQQALEESGVSQSELGRRVGVNSQSVSGWCKGILPRKEKLELLPEALQRPLYWFFMLPEEEASIKAATESKTVLNEKQKKLLLIFDQLPTSEQDRFIDLAASRLEELDKFMAEYLTRRKIDPQA</sequence>
<evidence type="ECO:0000313" key="4">
    <source>
        <dbReference type="Proteomes" id="UP000269351"/>
    </source>
</evidence>
<dbReference type="Pfam" id="PF01381">
    <property type="entry name" value="HTH_3"/>
    <property type="match status" value="1"/>
</dbReference>
<dbReference type="SUPFAM" id="SSF47413">
    <property type="entry name" value="lambda repressor-like DNA-binding domains"/>
    <property type="match status" value="1"/>
</dbReference>
<dbReference type="RefSeq" id="WP_119870688.1">
    <property type="nucleotide sequence ID" value="NZ_CP059955.1"/>
</dbReference>
<keyword evidence="5" id="KW-1185">Reference proteome</keyword>
<evidence type="ECO:0000313" key="5">
    <source>
        <dbReference type="Proteomes" id="UP000762586"/>
    </source>
</evidence>
<dbReference type="Proteomes" id="UP000269351">
    <property type="component" value="Chromosome"/>
</dbReference>
<dbReference type="Gene3D" id="1.10.260.40">
    <property type="entry name" value="lambda repressor-like DNA-binding domains"/>
    <property type="match status" value="1"/>
</dbReference>
<accession>A0A7T0HTN1</accession>
<dbReference type="PROSITE" id="PS50943">
    <property type="entry name" value="HTH_CROC1"/>
    <property type="match status" value="1"/>
</dbReference>
<protein>
    <submittedName>
        <fullName evidence="3">Helix-turn-helix domain-containing protein</fullName>
    </submittedName>
</protein>
<name>A0A7T0HTN1_9GAMM</name>
<gene>
    <name evidence="3" type="ORF">F126LOC_017785</name>
    <name evidence="2" type="ORF">H4F48_10450</name>
</gene>
<dbReference type="Proteomes" id="UP000762586">
    <property type="component" value="Unassembled WGS sequence"/>
</dbReference>
<reference evidence="2 5" key="1">
    <citation type="submission" date="2020-07" db="EMBL/GenBank/DDBJ databases">
        <title>A pangenomic view of the genus Pectobacterium provides insights into genome organization, phylogeny, and virulence.</title>
        <authorList>
            <person name="Jonkheer E."/>
            <person name="Brankovics B."/>
            <person name="Houwers I."/>
            <person name="Van Der Wolf J."/>
            <person name="Bonants P."/>
            <person name="Vreeburg R."/>
            <person name="Bollema R."/>
            <person name="De Haan J."/>
            <person name="Berke L."/>
            <person name="De Ridder D."/>
            <person name="Smit S."/>
            <person name="Van Der Lee T.A.J."/>
        </authorList>
    </citation>
    <scope>NUCLEOTIDE SEQUENCE [LARGE SCALE GENOMIC DNA]</scope>
    <source>
        <strain evidence="2 5">NAK:384</strain>
    </source>
</reference>
<dbReference type="EMBL" id="JACGET010000011">
    <property type="protein sequence ID" value="MBN3106489.1"/>
    <property type="molecule type" value="Genomic_DNA"/>
</dbReference>
<evidence type="ECO:0000259" key="1">
    <source>
        <dbReference type="PROSITE" id="PS50943"/>
    </source>
</evidence>
<reference evidence="3 4" key="2">
    <citation type="submission" date="2020-11" db="EMBL/GenBank/DDBJ databases">
        <title>Complete genome sequence of Pectobacterium brasiliense strain F126.</title>
        <authorList>
            <person name="Miroshnikov K."/>
            <person name="Vo T.N.H."/>
            <person name="Khodykina M.V."/>
            <person name="Kabanova A.P."/>
            <person name="Shneider M."/>
            <person name="Korzhenkov A."/>
            <person name="Toschakov S.V."/>
            <person name="Miroshnikov K.A."/>
            <person name="Ignatov A.N."/>
            <person name="Mikhailova Y.V."/>
            <person name="Shelenkov A."/>
            <person name="Yanushevich Y.G."/>
            <person name="Evseev P.V."/>
        </authorList>
    </citation>
    <scope>NUCLEOTIDE SEQUENCE [LARGE SCALE GENOMIC DNA]</scope>
    <source>
        <strain evidence="3 4">F126</strain>
    </source>
</reference>
<dbReference type="GO" id="GO:0003677">
    <property type="term" value="F:DNA binding"/>
    <property type="evidence" value="ECO:0007669"/>
    <property type="project" value="InterPro"/>
</dbReference>
<evidence type="ECO:0000313" key="3">
    <source>
        <dbReference type="EMBL" id="QPK23465.1"/>
    </source>
</evidence>
<dbReference type="EMBL" id="CP065031">
    <property type="protein sequence ID" value="QPK23465.1"/>
    <property type="molecule type" value="Genomic_DNA"/>
</dbReference>
<feature type="domain" description="HTH cro/C1-type" evidence="1">
    <location>
        <begin position="7"/>
        <end position="60"/>
    </location>
</feature>
<dbReference type="AlphaFoldDB" id="A0A7T0HTN1"/>
<proteinExistence type="predicted"/>
<dbReference type="SMART" id="SM00530">
    <property type="entry name" value="HTH_XRE"/>
    <property type="match status" value="1"/>
</dbReference>
<dbReference type="CDD" id="cd00093">
    <property type="entry name" value="HTH_XRE"/>
    <property type="match status" value="1"/>
</dbReference>
<organism evidence="3 4">
    <name type="scientific">Pectobacterium brasiliense</name>
    <dbReference type="NCBI Taxonomy" id="180957"/>
    <lineage>
        <taxon>Bacteria</taxon>
        <taxon>Pseudomonadati</taxon>
        <taxon>Pseudomonadota</taxon>
        <taxon>Gammaproteobacteria</taxon>
        <taxon>Enterobacterales</taxon>
        <taxon>Pectobacteriaceae</taxon>
        <taxon>Pectobacterium</taxon>
    </lineage>
</organism>
<evidence type="ECO:0000313" key="2">
    <source>
        <dbReference type="EMBL" id="MBN3106489.1"/>
    </source>
</evidence>
<dbReference type="InterPro" id="IPR001387">
    <property type="entry name" value="Cro/C1-type_HTH"/>
</dbReference>
<dbReference type="InterPro" id="IPR010982">
    <property type="entry name" value="Lambda_DNA-bd_dom_sf"/>
</dbReference>